<evidence type="ECO:0000313" key="4">
    <source>
        <dbReference type="Proteomes" id="UP000001640"/>
    </source>
</evidence>
<dbReference type="GeneID" id="96905284"/>
<dbReference type="Proteomes" id="UP000001640">
    <property type="component" value="Chromosome 8"/>
</dbReference>
<evidence type="ECO:0000313" key="3">
    <source>
        <dbReference type="EMBL" id="CCC71607.1"/>
    </source>
</evidence>
<reference key="2">
    <citation type="submission" date="2011-08" db="EMBL/GenBank/DDBJ databases">
        <title>Genome sequence of Naumovozyma castellii.</title>
        <authorList>
            <person name="Gordon J.L."/>
            <person name="Armisen D."/>
            <person name="Proux-Wera E."/>
            <person name="OhEigeartaigh S.S."/>
            <person name="Byrne K.P."/>
            <person name="Wolfe K.H."/>
        </authorList>
    </citation>
    <scope>NUCLEOTIDE SEQUENCE</scope>
    <source>
        <strain>Type strain:CBS 4309</strain>
    </source>
</reference>
<sequence>MQAIQTINPWNYILPWPHPLKSTRKKQKGANAHSLNGLCQSSDDPLVHEFVKSYKLLSIFQKSKSKQVEEDILIDKFVSNPNYVAPKNPIVLCHGLSGFDRLILIPSIYSLTKLIKNSISSNLSDHFLNEDDINEAQHDEKLVPNLIEVEYWIDIKEKLEKLGCTVITTRVPSFGSIEERAEALHSFLEKETKKLGTLQDSANPVKLNLIAHSMGGLDCRYLISKIPKKNYKILSLTTISTPHRGSEMADYVVNLFETLKTAISSNTNNEHPMNPPLLPLCFYQLTTTYMKYFNLITPDDPSVSYFSYGCYFEPKWYNVFSMSWKIIADATNNAPNDGMVTVSSSKWGQYQGTLCNVDHLDIINWKNKLKTDVNKALLNLSNEKVKAMVKPDLDILQFYIQITDTLAKKGF</sequence>
<dbReference type="InterPro" id="IPR007751">
    <property type="entry name" value="DUF676_lipase-like"/>
</dbReference>
<dbReference type="KEGG" id="ncs:NCAS_0H02970"/>
<proteinExistence type="inferred from homology"/>
<dbReference type="AlphaFoldDB" id="G0VJC8"/>
<dbReference type="Pfam" id="PF05057">
    <property type="entry name" value="DUF676"/>
    <property type="match status" value="1"/>
</dbReference>
<keyword evidence="4" id="KW-1185">Reference proteome</keyword>
<comment type="similarity">
    <text evidence="1">Belongs to the putative lipase ROG1 family.</text>
</comment>
<dbReference type="InterPro" id="IPR029058">
    <property type="entry name" value="AB_hydrolase_fold"/>
</dbReference>
<reference evidence="3 4" key="1">
    <citation type="journal article" date="2011" name="Proc. Natl. Acad. Sci. U.S.A.">
        <title>Evolutionary erosion of yeast sex chromosomes by mating-type switching accidents.</title>
        <authorList>
            <person name="Gordon J.L."/>
            <person name="Armisen D."/>
            <person name="Proux-Wera E."/>
            <person name="Oheigeartaigh S.S."/>
            <person name="Byrne K.P."/>
            <person name="Wolfe K.H."/>
        </authorList>
    </citation>
    <scope>NUCLEOTIDE SEQUENCE [LARGE SCALE GENOMIC DNA]</scope>
    <source>
        <strain evidence="4">ATCC 76901 / BCRC 22586 / CBS 4309 / NBRC 1992 / NRRL Y-12630</strain>
    </source>
</reference>
<dbReference type="OrthoDB" id="5592486at2759"/>
<dbReference type="OMA" id="WGDYKGT"/>
<dbReference type="GO" id="GO:0005758">
    <property type="term" value="C:mitochondrial intermembrane space"/>
    <property type="evidence" value="ECO:0007669"/>
    <property type="project" value="EnsemblFungi"/>
</dbReference>
<accession>G0VJC8</accession>
<evidence type="ECO:0000259" key="2">
    <source>
        <dbReference type="Pfam" id="PF05057"/>
    </source>
</evidence>
<dbReference type="HOGENOM" id="CLU_015737_1_2_1"/>
<name>G0VJC8_NAUCA</name>
<dbReference type="RefSeq" id="XP_003677954.1">
    <property type="nucleotide sequence ID" value="XM_003677906.1"/>
</dbReference>
<dbReference type="GO" id="GO:0019433">
    <property type="term" value="P:triglyceride catabolic process"/>
    <property type="evidence" value="ECO:0007669"/>
    <property type="project" value="EnsemblFungi"/>
</dbReference>
<dbReference type="InParanoid" id="G0VJC8"/>
<dbReference type="Gene3D" id="3.40.50.1820">
    <property type="entry name" value="alpha/beta hydrolase"/>
    <property type="match status" value="1"/>
</dbReference>
<dbReference type="eggNOG" id="ENOG502QQNH">
    <property type="taxonomic scope" value="Eukaryota"/>
</dbReference>
<dbReference type="GO" id="GO:0005743">
    <property type="term" value="C:mitochondrial inner membrane"/>
    <property type="evidence" value="ECO:0007669"/>
    <property type="project" value="EnsemblFungi"/>
</dbReference>
<dbReference type="FunCoup" id="G0VJC8">
    <property type="interactions" value="66"/>
</dbReference>
<evidence type="ECO:0000256" key="1">
    <source>
        <dbReference type="ARBA" id="ARBA00007920"/>
    </source>
</evidence>
<organism evidence="3 4">
    <name type="scientific">Naumovozyma castellii</name>
    <name type="common">Yeast</name>
    <name type="synonym">Saccharomyces castellii</name>
    <dbReference type="NCBI Taxonomy" id="27288"/>
    <lineage>
        <taxon>Eukaryota</taxon>
        <taxon>Fungi</taxon>
        <taxon>Dikarya</taxon>
        <taxon>Ascomycota</taxon>
        <taxon>Saccharomycotina</taxon>
        <taxon>Saccharomycetes</taxon>
        <taxon>Saccharomycetales</taxon>
        <taxon>Saccharomycetaceae</taxon>
        <taxon>Naumovozyma</taxon>
    </lineage>
</organism>
<dbReference type="GO" id="GO:0004806">
    <property type="term" value="F:triacylglycerol lipase activity"/>
    <property type="evidence" value="ECO:0007669"/>
    <property type="project" value="EnsemblFungi"/>
</dbReference>
<dbReference type="PANTHER" id="PTHR11440">
    <property type="entry name" value="LECITHIN-CHOLESTEROL ACYLTRANSFERASE-RELATED"/>
    <property type="match status" value="1"/>
</dbReference>
<dbReference type="STRING" id="1064592.G0VJC8"/>
<dbReference type="SUPFAM" id="SSF53474">
    <property type="entry name" value="alpha/beta-Hydrolases"/>
    <property type="match status" value="1"/>
</dbReference>
<protein>
    <recommendedName>
        <fullName evidence="2">DUF676 domain-containing protein</fullName>
    </recommendedName>
</protein>
<dbReference type="EMBL" id="HE576759">
    <property type="protein sequence ID" value="CCC71607.1"/>
    <property type="molecule type" value="Genomic_DNA"/>
</dbReference>
<gene>
    <name evidence="3" type="primary">NCAS0H02970</name>
    <name evidence="3" type="ordered locus">NCAS_0H02970</name>
</gene>
<feature type="domain" description="DUF676" evidence="2">
    <location>
        <begin position="198"/>
        <end position="264"/>
    </location>
</feature>